<comment type="caution">
    <text evidence="19">The sequence shown here is derived from an EMBL/GenBank/DDBJ whole genome shotgun (WGS) entry which is preliminary data.</text>
</comment>
<evidence type="ECO:0000256" key="14">
    <source>
        <dbReference type="ARBA" id="ARBA00048908"/>
    </source>
</evidence>
<dbReference type="SUPFAM" id="SSF49503">
    <property type="entry name" value="Cupredoxins"/>
    <property type="match status" value="3"/>
</dbReference>
<evidence type="ECO:0000256" key="13">
    <source>
        <dbReference type="ARBA" id="ARBA00023180"/>
    </source>
</evidence>
<dbReference type="PROSITE" id="PS00079">
    <property type="entry name" value="MULTICOPPER_OXIDASE1"/>
    <property type="match status" value="1"/>
</dbReference>
<name>A0A2P5CW87_PARAD</name>
<dbReference type="GO" id="GO:0008447">
    <property type="term" value="F:L-ascorbate oxidase activity"/>
    <property type="evidence" value="ECO:0007669"/>
    <property type="project" value="UniProtKB-EC"/>
</dbReference>
<keyword evidence="8" id="KW-0479">Metal-binding</keyword>
<evidence type="ECO:0000256" key="1">
    <source>
        <dbReference type="ARBA" id="ARBA00001935"/>
    </source>
</evidence>
<dbReference type="STRING" id="3476.A0A2P5CW87"/>
<evidence type="ECO:0000256" key="8">
    <source>
        <dbReference type="ARBA" id="ARBA00022723"/>
    </source>
</evidence>
<evidence type="ECO:0000256" key="4">
    <source>
        <dbReference type="ARBA" id="ARBA00011473"/>
    </source>
</evidence>
<keyword evidence="13" id="KW-0325">Glycoprotein</keyword>
<comment type="subcellular location">
    <subcellularLocation>
        <location evidence="2">Secreted</location>
    </subcellularLocation>
</comment>
<evidence type="ECO:0000313" key="19">
    <source>
        <dbReference type="EMBL" id="PON65289.1"/>
    </source>
</evidence>
<evidence type="ECO:0000256" key="10">
    <source>
        <dbReference type="ARBA" id="ARBA00023002"/>
    </source>
</evidence>
<keyword evidence="15" id="KW-0472">Membrane</keyword>
<dbReference type="InterPro" id="IPR034267">
    <property type="entry name" value="CuRO_3_AAO"/>
</dbReference>
<dbReference type="CDD" id="cd13893">
    <property type="entry name" value="CuRO_3_AAO"/>
    <property type="match status" value="1"/>
</dbReference>
<dbReference type="GO" id="GO:0005507">
    <property type="term" value="F:copper ion binding"/>
    <property type="evidence" value="ECO:0007669"/>
    <property type="project" value="InterPro"/>
</dbReference>
<evidence type="ECO:0000256" key="3">
    <source>
        <dbReference type="ARBA" id="ARBA00010609"/>
    </source>
</evidence>
<accession>A0A2P5CW87</accession>
<dbReference type="NCBIfam" id="TIGR03388">
    <property type="entry name" value="ascorbase"/>
    <property type="match status" value="1"/>
</dbReference>
<dbReference type="Proteomes" id="UP000237105">
    <property type="component" value="Unassembled WGS sequence"/>
</dbReference>
<evidence type="ECO:0000256" key="15">
    <source>
        <dbReference type="SAM" id="Phobius"/>
    </source>
</evidence>
<sequence>MAMLELFQSSRSKYSVLKSALGFYLIVVLAIITEVPTVVEGARIRHYKWEAKYEYKSPDCFKKLVITINGRSPGPTILAQQGDTIIVELKNSLITENVAIHWHGIRQIGSPWFDGTEGVTQCPIQPGETFKYQFMVDRPGTYLYHAHYGMQRDAGLYGSIRVALPDGQLEPFAYDYDRSILLNDWYHKSTHELSTGLSSKNFTWVGEPQSLLIQGKGKFNCSSLSSPSPSDPDLCNPSNPECSPYLLTVIPGKTYRLRVSSLTSLSALSFQIEGHNMTVVEADGHYVEPFVVKNLFIYSGETYSVLIKTDQNPTRNYWIQTSIVSRPSNTTGVAILNYYPNHPKRTPPTPQPQGPKWDDVDPRLAQSLSIKARKGLGRAPPQTSDRVIVMLNTQNTVDGFRRWSINNVSLNHPKTPYLISLKHNLTDQFDQNPPPDGYDFAKYDIYVKHNYSNATTSSGIYRLKFNTTVDIILQNANTMNPHNSETHPWHLHGHDFWVLGYGLGKFDIYKDPKKYNLADPIEKNTVPVHPYGWTALRFVADNPGAWAFHCHIESHFYMGMGVVFEEGIERVGRLPSSILGCGASKGLRVP</sequence>
<keyword evidence="10" id="KW-0560">Oxidoreductase</keyword>
<evidence type="ECO:0000256" key="11">
    <source>
        <dbReference type="ARBA" id="ARBA00023008"/>
    </source>
</evidence>
<dbReference type="OrthoDB" id="2121828at2759"/>
<keyword evidence="7" id="KW-0964">Secreted</keyword>
<dbReference type="InterPro" id="IPR045087">
    <property type="entry name" value="Cu-oxidase_fam"/>
</dbReference>
<dbReference type="EMBL" id="JXTB01000089">
    <property type="protein sequence ID" value="PON65289.1"/>
    <property type="molecule type" value="Genomic_DNA"/>
</dbReference>
<dbReference type="InterPro" id="IPR011707">
    <property type="entry name" value="Cu-oxidase-like_N"/>
</dbReference>
<dbReference type="PROSITE" id="PS00080">
    <property type="entry name" value="MULTICOPPER_OXIDASE2"/>
    <property type="match status" value="1"/>
</dbReference>
<evidence type="ECO:0000313" key="20">
    <source>
        <dbReference type="Proteomes" id="UP000237105"/>
    </source>
</evidence>
<dbReference type="Pfam" id="PF07732">
    <property type="entry name" value="Cu-oxidase_3"/>
    <property type="match status" value="1"/>
</dbReference>
<keyword evidence="15" id="KW-1133">Transmembrane helix</keyword>
<comment type="cofactor">
    <cofactor evidence="1">
        <name>Cu cation</name>
        <dbReference type="ChEBI" id="CHEBI:23378"/>
    </cofactor>
</comment>
<comment type="subunit">
    <text evidence="4">Dimer.</text>
</comment>
<dbReference type="InterPro" id="IPR002355">
    <property type="entry name" value="Cu_oxidase_Cu_BS"/>
</dbReference>
<dbReference type="AlphaFoldDB" id="A0A2P5CW87"/>
<evidence type="ECO:0000256" key="12">
    <source>
        <dbReference type="ARBA" id="ARBA00023157"/>
    </source>
</evidence>
<evidence type="ECO:0000259" key="16">
    <source>
        <dbReference type="Pfam" id="PF00394"/>
    </source>
</evidence>
<keyword evidence="9" id="KW-0677">Repeat</keyword>
<keyword evidence="20" id="KW-1185">Reference proteome</keyword>
<evidence type="ECO:0000256" key="7">
    <source>
        <dbReference type="ARBA" id="ARBA00022525"/>
    </source>
</evidence>
<dbReference type="Gene3D" id="2.60.40.420">
    <property type="entry name" value="Cupredoxins - blue copper proteins"/>
    <property type="match status" value="3"/>
</dbReference>
<evidence type="ECO:0000256" key="5">
    <source>
        <dbReference type="ARBA" id="ARBA00012301"/>
    </source>
</evidence>
<dbReference type="EC" id="1.10.3.3" evidence="5"/>
<feature type="domain" description="Plastocyanin-like" evidence="16">
    <location>
        <begin position="179"/>
        <end position="340"/>
    </location>
</feature>
<proteinExistence type="inferred from homology"/>
<dbReference type="Pfam" id="PF07731">
    <property type="entry name" value="Cu-oxidase_2"/>
    <property type="match status" value="1"/>
</dbReference>
<dbReference type="GO" id="GO:0005576">
    <property type="term" value="C:extracellular region"/>
    <property type="evidence" value="ECO:0007669"/>
    <property type="project" value="UniProtKB-SubCell"/>
</dbReference>
<keyword evidence="11" id="KW-0186">Copper</keyword>
<gene>
    <name evidence="19" type="ORF">PanWU01x14_118060</name>
</gene>
<reference evidence="20" key="1">
    <citation type="submission" date="2016-06" db="EMBL/GenBank/DDBJ databases">
        <title>Parallel loss of symbiosis genes in relatives of nitrogen-fixing non-legume Parasponia.</title>
        <authorList>
            <person name="Van Velzen R."/>
            <person name="Holmer R."/>
            <person name="Bu F."/>
            <person name="Rutten L."/>
            <person name="Van Zeijl A."/>
            <person name="Liu W."/>
            <person name="Santuari L."/>
            <person name="Cao Q."/>
            <person name="Sharma T."/>
            <person name="Shen D."/>
            <person name="Roswanjaya Y."/>
            <person name="Wardhani T."/>
            <person name="Kalhor M.S."/>
            <person name="Jansen J."/>
            <person name="Van den Hoogen J."/>
            <person name="Gungor B."/>
            <person name="Hartog M."/>
            <person name="Hontelez J."/>
            <person name="Verver J."/>
            <person name="Yang W.-C."/>
            <person name="Schijlen E."/>
            <person name="Repin R."/>
            <person name="Schilthuizen M."/>
            <person name="Schranz E."/>
            <person name="Heidstra R."/>
            <person name="Miyata K."/>
            <person name="Fedorova E."/>
            <person name="Kohlen W."/>
            <person name="Bisseling T."/>
            <person name="Smit S."/>
            <person name="Geurts R."/>
        </authorList>
    </citation>
    <scope>NUCLEOTIDE SEQUENCE [LARGE SCALE GENOMIC DNA]</scope>
    <source>
        <strain evidence="20">cv. WU1-14</strain>
    </source>
</reference>
<dbReference type="InterPro" id="IPR017760">
    <property type="entry name" value="L-ascorbate_oxidase_pln"/>
</dbReference>
<evidence type="ECO:0000259" key="17">
    <source>
        <dbReference type="Pfam" id="PF07731"/>
    </source>
</evidence>
<evidence type="ECO:0000259" key="18">
    <source>
        <dbReference type="Pfam" id="PF07732"/>
    </source>
</evidence>
<evidence type="ECO:0000256" key="2">
    <source>
        <dbReference type="ARBA" id="ARBA00004613"/>
    </source>
</evidence>
<dbReference type="InterPro" id="IPR001117">
    <property type="entry name" value="Cu-oxidase_2nd"/>
</dbReference>
<protein>
    <recommendedName>
        <fullName evidence="6">L-ascorbate oxidase</fullName>
        <ecNumber evidence="5">1.10.3.3</ecNumber>
    </recommendedName>
</protein>
<comment type="catalytic activity">
    <reaction evidence="14">
        <text>4 L-ascorbate + O2 = 4 monodehydro-L-ascorbate radical + 2 H2O</text>
        <dbReference type="Rhea" id="RHEA:30243"/>
        <dbReference type="ChEBI" id="CHEBI:15377"/>
        <dbReference type="ChEBI" id="CHEBI:15379"/>
        <dbReference type="ChEBI" id="CHEBI:38290"/>
        <dbReference type="ChEBI" id="CHEBI:59513"/>
        <dbReference type="EC" id="1.10.3.3"/>
    </reaction>
</comment>
<keyword evidence="12" id="KW-1015">Disulfide bond</keyword>
<dbReference type="InterPro" id="IPR008972">
    <property type="entry name" value="Cupredoxin"/>
</dbReference>
<dbReference type="InterPro" id="IPR033138">
    <property type="entry name" value="Cu_oxidase_CS"/>
</dbReference>
<feature type="domain" description="Plastocyanin-like" evidence="18">
    <location>
        <begin position="52"/>
        <end position="163"/>
    </location>
</feature>
<dbReference type="InterPro" id="IPR011706">
    <property type="entry name" value="Cu-oxidase_C"/>
</dbReference>
<dbReference type="PANTHER" id="PTHR11709:SF218">
    <property type="entry name" value="L-ASCORBATE OXIDASE"/>
    <property type="match status" value="1"/>
</dbReference>
<feature type="domain" description="Plastocyanin-like" evidence="17">
    <location>
        <begin position="450"/>
        <end position="567"/>
    </location>
</feature>
<organism evidence="19 20">
    <name type="scientific">Parasponia andersonii</name>
    <name type="common">Sponia andersonii</name>
    <dbReference type="NCBI Taxonomy" id="3476"/>
    <lineage>
        <taxon>Eukaryota</taxon>
        <taxon>Viridiplantae</taxon>
        <taxon>Streptophyta</taxon>
        <taxon>Embryophyta</taxon>
        <taxon>Tracheophyta</taxon>
        <taxon>Spermatophyta</taxon>
        <taxon>Magnoliopsida</taxon>
        <taxon>eudicotyledons</taxon>
        <taxon>Gunneridae</taxon>
        <taxon>Pentapetalae</taxon>
        <taxon>rosids</taxon>
        <taxon>fabids</taxon>
        <taxon>Rosales</taxon>
        <taxon>Cannabaceae</taxon>
        <taxon>Parasponia</taxon>
    </lineage>
</organism>
<evidence type="ECO:0000256" key="6">
    <source>
        <dbReference type="ARBA" id="ARBA00022095"/>
    </source>
</evidence>
<comment type="similarity">
    <text evidence="3">Belongs to the multicopper oxidase family.</text>
</comment>
<evidence type="ECO:0000256" key="9">
    <source>
        <dbReference type="ARBA" id="ARBA00022737"/>
    </source>
</evidence>
<dbReference type="PANTHER" id="PTHR11709">
    <property type="entry name" value="MULTI-COPPER OXIDASE"/>
    <property type="match status" value="1"/>
</dbReference>
<dbReference type="FunFam" id="2.60.40.420:FF:000045">
    <property type="entry name" value="Laccase 2"/>
    <property type="match status" value="1"/>
</dbReference>
<feature type="transmembrane region" description="Helical" evidence="15">
    <location>
        <begin position="21"/>
        <end position="39"/>
    </location>
</feature>
<dbReference type="Pfam" id="PF00394">
    <property type="entry name" value="Cu-oxidase"/>
    <property type="match status" value="1"/>
</dbReference>
<keyword evidence="15" id="KW-0812">Transmembrane</keyword>